<dbReference type="Proteomes" id="UP000829069">
    <property type="component" value="Chromosome"/>
</dbReference>
<dbReference type="InterPro" id="IPR050228">
    <property type="entry name" value="Carboxylesterase_BioH"/>
</dbReference>
<keyword evidence="3" id="KW-1185">Reference proteome</keyword>
<dbReference type="Pfam" id="PF12697">
    <property type="entry name" value="Abhydrolase_6"/>
    <property type="match status" value="1"/>
</dbReference>
<feature type="domain" description="AB hydrolase-1" evidence="1">
    <location>
        <begin position="22"/>
        <end position="234"/>
    </location>
</feature>
<dbReference type="PANTHER" id="PTHR43194:SF2">
    <property type="entry name" value="PEROXISOMAL MEMBRANE PROTEIN LPX1"/>
    <property type="match status" value="1"/>
</dbReference>
<proteinExistence type="predicted"/>
<dbReference type="PIRSF" id="PIRSF017388">
    <property type="entry name" value="Esterase_lipase"/>
    <property type="match status" value="1"/>
</dbReference>
<dbReference type="RefSeq" id="WP_241913105.1">
    <property type="nucleotide sequence ID" value="NZ_CP093326.1"/>
</dbReference>
<dbReference type="InterPro" id="IPR012354">
    <property type="entry name" value="Esterase_lipase"/>
</dbReference>
<dbReference type="SUPFAM" id="SSF53474">
    <property type="entry name" value="alpha/beta-Hydrolases"/>
    <property type="match status" value="1"/>
</dbReference>
<dbReference type="GO" id="GO:0016787">
    <property type="term" value="F:hydrolase activity"/>
    <property type="evidence" value="ECO:0007669"/>
    <property type="project" value="UniProtKB-KW"/>
</dbReference>
<organism evidence="2 3">
    <name type="scientific">Arthrobacter sulfonylureivorans</name>
    <dbReference type="NCBI Taxonomy" id="2486855"/>
    <lineage>
        <taxon>Bacteria</taxon>
        <taxon>Bacillati</taxon>
        <taxon>Actinomycetota</taxon>
        <taxon>Actinomycetes</taxon>
        <taxon>Micrococcales</taxon>
        <taxon>Micrococcaceae</taxon>
        <taxon>Arthrobacter</taxon>
    </lineage>
</organism>
<dbReference type="PANTHER" id="PTHR43194">
    <property type="entry name" value="HYDROLASE ALPHA/BETA FOLD FAMILY"/>
    <property type="match status" value="1"/>
</dbReference>
<keyword evidence="2" id="KW-0378">Hydrolase</keyword>
<protein>
    <submittedName>
        <fullName evidence="2">Alpha/beta fold hydrolase</fullName>
    </submittedName>
</protein>
<gene>
    <name evidence="2" type="ORF">MNQ99_12075</name>
</gene>
<dbReference type="EMBL" id="CP093326">
    <property type="protein sequence ID" value="UNK44711.1"/>
    <property type="molecule type" value="Genomic_DNA"/>
</dbReference>
<name>A0ABY3W5I6_9MICC</name>
<evidence type="ECO:0000313" key="2">
    <source>
        <dbReference type="EMBL" id="UNK44711.1"/>
    </source>
</evidence>
<sequence>MTSALDGAFSSSGHGPHSRLGVVLLHGFTGSPRSMRGWAESLADAGFAVRLPLLPGHGTTWQDLGTSRWQSWYGAAEQAFAELARERSQVFVAGLSMGGALALRLAAHRPVAGVLLVNPGLTIADPRAPFSGLIKYVLKSVPAIGNDINMPGIDEGAYDRTPVAAAHQLGRLFKTVVADLPRVTAPTLVFRSAVDHTVPESSMRVLRRRIGTDRLEVVPLADSYHVATMDHDAELIYRRSAEFIQTIAAASATHTGATRAGA</sequence>
<dbReference type="InterPro" id="IPR000073">
    <property type="entry name" value="AB_hydrolase_1"/>
</dbReference>
<accession>A0ABY3W5I6</accession>
<evidence type="ECO:0000313" key="3">
    <source>
        <dbReference type="Proteomes" id="UP000829069"/>
    </source>
</evidence>
<dbReference type="InterPro" id="IPR029058">
    <property type="entry name" value="AB_hydrolase_fold"/>
</dbReference>
<reference evidence="2 3" key="1">
    <citation type="submission" date="2022-03" db="EMBL/GenBank/DDBJ databases">
        <title>Isotopic signatures of nitrous oxide derived from detoxification processes.</title>
        <authorList>
            <person name="Behrendt U."/>
            <person name="Buchen C."/>
            <person name="Well R."/>
            <person name="Ulrich A."/>
            <person name="Rohe L."/>
            <person name="Kolb S."/>
            <person name="Schloter M."/>
            <person name="Horn M.A."/>
            <person name="Augustin J."/>
        </authorList>
    </citation>
    <scope>NUCLEOTIDE SEQUENCE [LARGE SCALE GENOMIC DNA]</scope>
    <source>
        <strain evidence="2 3">S4-C24</strain>
    </source>
</reference>
<dbReference type="Gene3D" id="3.40.50.1820">
    <property type="entry name" value="alpha/beta hydrolase"/>
    <property type="match status" value="1"/>
</dbReference>
<evidence type="ECO:0000259" key="1">
    <source>
        <dbReference type="Pfam" id="PF12697"/>
    </source>
</evidence>